<name>A0ABU8TZI8_9ACTN</name>
<comment type="caution">
    <text evidence="1">The sequence shown here is derived from an EMBL/GenBank/DDBJ whole genome shotgun (WGS) entry which is preliminary data.</text>
</comment>
<dbReference type="EMBL" id="JBBKAM010000002">
    <property type="protein sequence ID" value="MEJ8641035.1"/>
    <property type="molecule type" value="Genomic_DNA"/>
</dbReference>
<evidence type="ECO:0000313" key="1">
    <source>
        <dbReference type="EMBL" id="MEJ8641035.1"/>
    </source>
</evidence>
<accession>A0ABU8TZI8</accession>
<reference evidence="1 2" key="1">
    <citation type="submission" date="2024-03" db="EMBL/GenBank/DDBJ databases">
        <title>Novel Streptomyces species of biotechnological and ecological value are a feature of Machair soil.</title>
        <authorList>
            <person name="Prole J.R."/>
            <person name="Goodfellow M."/>
            <person name="Allenby N."/>
            <person name="Ward A.C."/>
        </authorList>
    </citation>
    <scope>NUCLEOTIDE SEQUENCE [LARGE SCALE GENOMIC DNA]</scope>
    <source>
        <strain evidence="1 2">MS1.HAVA.3</strain>
    </source>
</reference>
<evidence type="ECO:0000313" key="2">
    <source>
        <dbReference type="Proteomes" id="UP001382904"/>
    </source>
</evidence>
<keyword evidence="2" id="KW-1185">Reference proteome</keyword>
<gene>
    <name evidence="1" type="ORF">WKI68_05305</name>
</gene>
<dbReference type="Proteomes" id="UP001382904">
    <property type="component" value="Unassembled WGS sequence"/>
</dbReference>
<protein>
    <submittedName>
        <fullName evidence="1">Uncharacterized protein</fullName>
    </submittedName>
</protein>
<organism evidence="1 2">
    <name type="scientific">Streptomyces caledonius</name>
    <dbReference type="NCBI Taxonomy" id="3134107"/>
    <lineage>
        <taxon>Bacteria</taxon>
        <taxon>Bacillati</taxon>
        <taxon>Actinomycetota</taxon>
        <taxon>Actinomycetes</taxon>
        <taxon>Kitasatosporales</taxon>
        <taxon>Streptomycetaceae</taxon>
        <taxon>Streptomyces</taxon>
    </lineage>
</organism>
<sequence length="68" mass="7093">MPDQARPVPAVIQVGMRDRHRVDVGGVGRKHLPVAAAQVCETLEEAAADQDPGVTALPSFAGGRLLPP</sequence>
<proteinExistence type="predicted"/>